<evidence type="ECO:0008006" key="3">
    <source>
        <dbReference type="Google" id="ProtNLM"/>
    </source>
</evidence>
<dbReference type="InParanoid" id="F4RDQ7"/>
<dbReference type="GeneID" id="18922177"/>
<dbReference type="RefSeq" id="XP_007407168.1">
    <property type="nucleotide sequence ID" value="XM_007407106.1"/>
</dbReference>
<evidence type="ECO:0000313" key="2">
    <source>
        <dbReference type="Proteomes" id="UP000001072"/>
    </source>
</evidence>
<dbReference type="KEGG" id="mlr:MELLADRAFT_104146"/>
<dbReference type="HOGENOM" id="CLU_517847_0_0_1"/>
<accession>F4RDQ7</accession>
<proteinExistence type="predicted"/>
<reference evidence="2" key="1">
    <citation type="journal article" date="2011" name="Proc. Natl. Acad. Sci. U.S.A.">
        <title>Obligate biotrophy features unraveled by the genomic analysis of rust fungi.</title>
        <authorList>
            <person name="Duplessis S."/>
            <person name="Cuomo C.A."/>
            <person name="Lin Y.-C."/>
            <person name="Aerts A."/>
            <person name="Tisserant E."/>
            <person name="Veneault-Fourrey C."/>
            <person name="Joly D.L."/>
            <person name="Hacquard S."/>
            <person name="Amselem J."/>
            <person name="Cantarel B.L."/>
            <person name="Chiu R."/>
            <person name="Coutinho P.M."/>
            <person name="Feau N."/>
            <person name="Field M."/>
            <person name="Frey P."/>
            <person name="Gelhaye E."/>
            <person name="Goldberg J."/>
            <person name="Grabherr M.G."/>
            <person name="Kodira C.D."/>
            <person name="Kohler A."/>
            <person name="Kuees U."/>
            <person name="Lindquist E.A."/>
            <person name="Lucas S.M."/>
            <person name="Mago R."/>
            <person name="Mauceli E."/>
            <person name="Morin E."/>
            <person name="Murat C."/>
            <person name="Pangilinan J.L."/>
            <person name="Park R."/>
            <person name="Pearson M."/>
            <person name="Quesneville H."/>
            <person name="Rouhier N."/>
            <person name="Sakthikumar S."/>
            <person name="Salamov A.A."/>
            <person name="Schmutz J."/>
            <person name="Selles B."/>
            <person name="Shapiro H."/>
            <person name="Tanguay P."/>
            <person name="Tuskan G.A."/>
            <person name="Henrissat B."/>
            <person name="Van de Peer Y."/>
            <person name="Rouze P."/>
            <person name="Ellis J.G."/>
            <person name="Dodds P.N."/>
            <person name="Schein J.E."/>
            <person name="Zhong S."/>
            <person name="Hamelin R.C."/>
            <person name="Grigoriev I.V."/>
            <person name="Szabo L.J."/>
            <person name="Martin F."/>
        </authorList>
    </citation>
    <scope>NUCLEOTIDE SEQUENCE [LARGE SCALE GENOMIC DNA]</scope>
    <source>
        <strain evidence="2">98AG31 / pathotype 3-4-7</strain>
    </source>
</reference>
<dbReference type="AlphaFoldDB" id="F4RDQ7"/>
<sequence>MLEVQSRIQSQPFNKVIKDQASKEEDPKTLTFKTNLTNQNTKGILNLPTELITLIGIHLCLNSSRTKSLKDKTHHHHHQRQRMNLDHLEFDNLVNFGKTCKTLHLICERIYQKQFIINLPIKNRHHLKNYFISSRSFYTRNGLRRRDCREEEEKLILQTIDQLDKLSNQWKGIENVNWVYITNQSYQRLKESNHFLNLMFSTTKLIKSFNNLRYLCLDKINDEMILNLLEEGINENLESLTINLPQTDHQYTKDGSIQNLDQRIKKINVLKSLKALQINEIQPNWIDLINQTHQLHSLSLHISEFSSLIISELDPKSSIKNLEILGGLRSPESSKRLLMAIGEKFSRIEVFRFGMHFRDQYDENEKILKVDSSNLISKLTELKQFIFNHADAPIPLNFSNPGLNDQDENEQNKFQRCFDYSKPYFEKSKQLEELISFDFSDRLTNTGIMAKRRTHSSEVHHRFKLQKNLGWESRLEDEGKKWNSKTMGYNSEDGSSDAIPISMYEINNIKESILLPFQSRWTRLGD</sequence>
<gene>
    <name evidence="1" type="ORF">MELLADRAFT_104146</name>
</gene>
<dbReference type="EMBL" id="GL883097">
    <property type="protein sequence ID" value="EGG09441.1"/>
    <property type="molecule type" value="Genomic_DNA"/>
</dbReference>
<dbReference type="OrthoDB" id="2495703at2759"/>
<keyword evidence="2" id="KW-1185">Reference proteome</keyword>
<dbReference type="VEuPathDB" id="FungiDB:MELLADRAFT_104146"/>
<protein>
    <recommendedName>
        <fullName evidence="3">F-box domain-containing protein</fullName>
    </recommendedName>
</protein>
<organism evidence="2">
    <name type="scientific">Melampsora larici-populina (strain 98AG31 / pathotype 3-4-7)</name>
    <name type="common">Poplar leaf rust fungus</name>
    <dbReference type="NCBI Taxonomy" id="747676"/>
    <lineage>
        <taxon>Eukaryota</taxon>
        <taxon>Fungi</taxon>
        <taxon>Dikarya</taxon>
        <taxon>Basidiomycota</taxon>
        <taxon>Pucciniomycotina</taxon>
        <taxon>Pucciniomycetes</taxon>
        <taxon>Pucciniales</taxon>
        <taxon>Melampsoraceae</taxon>
        <taxon>Melampsora</taxon>
    </lineage>
</organism>
<dbReference type="Proteomes" id="UP000001072">
    <property type="component" value="Unassembled WGS sequence"/>
</dbReference>
<name>F4RDQ7_MELLP</name>
<evidence type="ECO:0000313" key="1">
    <source>
        <dbReference type="EMBL" id="EGG09441.1"/>
    </source>
</evidence>